<reference evidence="2" key="2">
    <citation type="submission" date="2020-08" db="EMBL/GenBank/DDBJ databases">
        <authorList>
            <person name="Chen M."/>
            <person name="Teng W."/>
            <person name="Zhao L."/>
            <person name="Hu C."/>
            <person name="Zhou Y."/>
            <person name="Han B."/>
            <person name="Song L."/>
            <person name="Shu W."/>
        </authorList>
    </citation>
    <scope>NUCLEOTIDE SEQUENCE</scope>
    <source>
        <strain evidence="2">FACHB-1375</strain>
    </source>
</reference>
<name>A0A926VJY1_9CYAN</name>
<dbReference type="AlphaFoldDB" id="A0A926VJY1"/>
<evidence type="ECO:0000313" key="3">
    <source>
        <dbReference type="Proteomes" id="UP000641646"/>
    </source>
</evidence>
<dbReference type="InterPro" id="IPR012296">
    <property type="entry name" value="Nuclease_put_TT1808"/>
</dbReference>
<dbReference type="SUPFAM" id="SSF52980">
    <property type="entry name" value="Restriction endonuclease-like"/>
    <property type="match status" value="1"/>
</dbReference>
<proteinExistence type="predicted"/>
<dbReference type="PANTHER" id="PTHR34107">
    <property type="entry name" value="SLL0198 PROTEIN-RELATED"/>
    <property type="match status" value="1"/>
</dbReference>
<accession>A0A926VJY1</accession>
<sequence>MITTPLKKLTFEEFLEQYPEDGIYELVNGEIVKVEPIRAHKNVARFLMFAFNDEIRRKELDYIVDKDIIIRTFTAEGKEQGRNPDVSVVSQSLWNSKVTAYGAITEPLQLAVEVASTNWDDDYVDKLDEYQRLGIPEYWIVDYLAIASRAYLGNPKVPTVFVYELVEGQYQAKSYRGNDLIISPTFPELELRVDRIVAASQIGKL</sequence>
<protein>
    <submittedName>
        <fullName evidence="2">Uma2 family endonuclease</fullName>
    </submittedName>
</protein>
<dbReference type="InterPro" id="IPR008538">
    <property type="entry name" value="Uma2"/>
</dbReference>
<dbReference type="EMBL" id="JACJPW010000065">
    <property type="protein sequence ID" value="MBD2183824.1"/>
    <property type="molecule type" value="Genomic_DNA"/>
</dbReference>
<keyword evidence="3" id="KW-1185">Reference proteome</keyword>
<dbReference type="InterPro" id="IPR011335">
    <property type="entry name" value="Restrct_endonuc-II-like"/>
</dbReference>
<organism evidence="2 3">
    <name type="scientific">Aerosakkonema funiforme FACHB-1375</name>
    <dbReference type="NCBI Taxonomy" id="2949571"/>
    <lineage>
        <taxon>Bacteria</taxon>
        <taxon>Bacillati</taxon>
        <taxon>Cyanobacteriota</taxon>
        <taxon>Cyanophyceae</taxon>
        <taxon>Oscillatoriophycideae</taxon>
        <taxon>Aerosakkonematales</taxon>
        <taxon>Aerosakkonemataceae</taxon>
        <taxon>Aerosakkonema</taxon>
    </lineage>
</organism>
<gene>
    <name evidence="2" type="ORF">H6G03_22620</name>
</gene>
<dbReference type="Proteomes" id="UP000641646">
    <property type="component" value="Unassembled WGS sequence"/>
</dbReference>
<dbReference type="CDD" id="cd06260">
    <property type="entry name" value="DUF820-like"/>
    <property type="match status" value="1"/>
</dbReference>
<dbReference type="Pfam" id="PF05685">
    <property type="entry name" value="Uma2"/>
    <property type="match status" value="1"/>
</dbReference>
<dbReference type="Gene3D" id="3.90.1570.10">
    <property type="entry name" value="tt1808, chain A"/>
    <property type="match status" value="1"/>
</dbReference>
<dbReference type="PANTHER" id="PTHR34107:SF2">
    <property type="entry name" value="SLL0888 PROTEIN"/>
    <property type="match status" value="1"/>
</dbReference>
<evidence type="ECO:0000259" key="1">
    <source>
        <dbReference type="Pfam" id="PF05685"/>
    </source>
</evidence>
<feature type="domain" description="Putative restriction endonuclease" evidence="1">
    <location>
        <begin position="11"/>
        <end position="193"/>
    </location>
</feature>
<dbReference type="GO" id="GO:0004519">
    <property type="term" value="F:endonuclease activity"/>
    <property type="evidence" value="ECO:0007669"/>
    <property type="project" value="UniProtKB-KW"/>
</dbReference>
<dbReference type="RefSeq" id="WP_190468964.1">
    <property type="nucleotide sequence ID" value="NZ_JACJPW010000065.1"/>
</dbReference>
<reference evidence="2" key="1">
    <citation type="journal article" date="2015" name="ISME J.">
        <title>Draft Genome Sequence of Streptomyces incarnatus NRRL8089, which Produces the Nucleoside Antibiotic Sinefungin.</title>
        <authorList>
            <person name="Oshima K."/>
            <person name="Hattori M."/>
            <person name="Shimizu H."/>
            <person name="Fukuda K."/>
            <person name="Nemoto M."/>
            <person name="Inagaki K."/>
            <person name="Tamura T."/>
        </authorList>
    </citation>
    <scope>NUCLEOTIDE SEQUENCE</scope>
    <source>
        <strain evidence="2">FACHB-1375</strain>
    </source>
</reference>
<keyword evidence="2" id="KW-0540">Nuclease</keyword>
<comment type="caution">
    <text evidence="2">The sequence shown here is derived from an EMBL/GenBank/DDBJ whole genome shotgun (WGS) entry which is preliminary data.</text>
</comment>
<evidence type="ECO:0000313" key="2">
    <source>
        <dbReference type="EMBL" id="MBD2183824.1"/>
    </source>
</evidence>
<keyword evidence="2" id="KW-0255">Endonuclease</keyword>
<keyword evidence="2" id="KW-0378">Hydrolase</keyword>